<keyword evidence="2" id="KW-1185">Reference proteome</keyword>
<dbReference type="EC" id="4.2.1.53" evidence="1"/>
<dbReference type="KEGG" id="spha:D3Y57_00225"/>
<evidence type="ECO:0000313" key="1">
    <source>
        <dbReference type="EMBL" id="AYJ84584.1"/>
    </source>
</evidence>
<keyword evidence="1" id="KW-0456">Lyase</keyword>
<keyword evidence="1" id="KW-0614">Plasmid</keyword>
<dbReference type="SUPFAM" id="SSF51905">
    <property type="entry name" value="FAD/NAD(P)-binding domain"/>
    <property type="match status" value="1"/>
</dbReference>
<dbReference type="Proteomes" id="UP000276254">
    <property type="component" value="Plasmid unnamed2"/>
</dbReference>
<dbReference type="PANTHER" id="PTHR37417">
    <property type="entry name" value="67 KDA MYOSIN-CROSS-REACTIVE ANTIGEN FAMILY PROTEIN (AFU_ORTHOLOGUE AFUA_5G09970)"/>
    <property type="match status" value="1"/>
</dbReference>
<accession>A0A494TBI1</accession>
<dbReference type="GO" id="GO:0071949">
    <property type="term" value="F:FAD binding"/>
    <property type="evidence" value="ECO:0007669"/>
    <property type="project" value="InterPro"/>
</dbReference>
<reference evidence="1 2" key="1">
    <citation type="submission" date="2018-09" db="EMBL/GenBank/DDBJ databases">
        <title>Sphingomonas peninsula sp. nov., isolated from fildes peninsula, Antarctic soil.</title>
        <authorList>
            <person name="Yingchao G."/>
        </authorList>
    </citation>
    <scope>NUCLEOTIDE SEQUENCE [LARGE SCALE GENOMIC DNA]</scope>
    <source>
        <strain evidence="1 2">YZ-8</strain>
        <plasmid evidence="1 2">unnamed2</plasmid>
    </source>
</reference>
<gene>
    <name evidence="1" type="ORF">D3Y57_00225</name>
</gene>
<dbReference type="Pfam" id="PF06100">
    <property type="entry name" value="MCRA"/>
    <property type="match status" value="1"/>
</dbReference>
<dbReference type="NCBIfam" id="NF010584">
    <property type="entry name" value="PRK13977.1"/>
    <property type="match status" value="1"/>
</dbReference>
<dbReference type="EMBL" id="CP032827">
    <property type="protein sequence ID" value="AYJ84584.1"/>
    <property type="molecule type" value="Genomic_DNA"/>
</dbReference>
<name>A0A494TBI1_SPHPE</name>
<dbReference type="PANTHER" id="PTHR37417:SF2">
    <property type="entry name" value="67 KDA MYOSIN-CROSS-REACTIVE ANTIGEN FAMILY PROTEIN (AFU_ORTHOLOGUE AFUA_5G09970)"/>
    <property type="match status" value="1"/>
</dbReference>
<dbReference type="OrthoDB" id="4540221at2"/>
<organism evidence="1 2">
    <name type="scientific">Sphingomonas paeninsulae</name>
    <dbReference type="NCBI Taxonomy" id="2319844"/>
    <lineage>
        <taxon>Bacteria</taxon>
        <taxon>Pseudomonadati</taxon>
        <taxon>Pseudomonadota</taxon>
        <taxon>Alphaproteobacteria</taxon>
        <taxon>Sphingomonadales</taxon>
        <taxon>Sphingomonadaceae</taxon>
        <taxon>Sphingomonas</taxon>
    </lineage>
</organism>
<dbReference type="GO" id="GO:0006631">
    <property type="term" value="P:fatty acid metabolic process"/>
    <property type="evidence" value="ECO:0007669"/>
    <property type="project" value="InterPro"/>
</dbReference>
<dbReference type="RefSeq" id="WP_121150284.1">
    <property type="nucleotide sequence ID" value="NZ_CP032827.1"/>
</dbReference>
<dbReference type="InterPro" id="IPR010354">
    <property type="entry name" value="Oleate_hydratase"/>
</dbReference>
<dbReference type="AlphaFoldDB" id="A0A494TBI1"/>
<geneLocation type="plasmid" evidence="1">
    <name>unnamed2</name>
</geneLocation>
<dbReference type="InterPro" id="IPR036188">
    <property type="entry name" value="FAD/NAD-bd_sf"/>
</dbReference>
<proteinExistence type="predicted"/>
<dbReference type="GO" id="GO:0050151">
    <property type="term" value="F:oleate hydratase activity"/>
    <property type="evidence" value="ECO:0007669"/>
    <property type="project" value="UniProtKB-EC"/>
</dbReference>
<evidence type="ECO:0000313" key="2">
    <source>
        <dbReference type="Proteomes" id="UP000276254"/>
    </source>
</evidence>
<dbReference type="Gene3D" id="3.50.50.60">
    <property type="entry name" value="FAD/NAD(P)-binding domain"/>
    <property type="match status" value="3"/>
</dbReference>
<protein>
    <submittedName>
        <fullName evidence="1">Oleate hydratase</fullName>
        <ecNumber evidence="1">4.2.1.53</ecNumber>
    </submittedName>
</protein>
<sequence>MSSYTFIGSGIASLAGAVILLRDGDVAGKDITILEESHQTGGAFDAHGSAEDGYFMSGSRMFEAMYQCTFDLLDGIPSATDPTISVTAETNRAAKMWPWDNKVRLVNLDGSVPDAHTMGFTERDRIDLIALIGEPESLLDDKRITDCFEPHFFETNFWMEWCTLFAFEPWHSAIEFRRYLRRFVHHFSTIDVQHDIYRTVYNQYDSIIVPIVTWLRDRGVQFRHGVRVEDLGFAAGNDALTVTSISTLTADGPAAIPVAPSDLVFVTNGSMTADKAFGSMTEAPGLDATNHSGAWNLWEKLAQGRPALGNPAAFNGNVQESSWISFTVTVKDPLFLQLMERFSGSAAGTGGLITFKQSAWLLTLSIYHQPFFPDQPEGIAVWWGYGLFHDRPGDYVKKKLVDCTGAEILEEVLGHLRFSAPDSAAVLAASNCIPCAMPYITSQFMKRKMGDRPLVVPIGSTNLAFLGQYAEQPDDVVFTVEYSIRCAMTAVYTLLKLDKAPPPVYKGLHSPKVIVDAIRTLHR</sequence>